<dbReference type="InterPro" id="IPR006311">
    <property type="entry name" value="TAT_signal"/>
</dbReference>
<dbReference type="Proteomes" id="UP000612808">
    <property type="component" value="Unassembled WGS sequence"/>
</dbReference>
<dbReference type="EMBL" id="BOMB01000033">
    <property type="protein sequence ID" value="GID14856.1"/>
    <property type="molecule type" value="Genomic_DNA"/>
</dbReference>
<sequence length="623" mass="62777">MGNPLRRALITATVATATGLAAFGTATPAAAAPTTQRVCDTPSGAHARSCLAVRRTGIQPAATIAYGPADLRGAYKLPSGGGAGATIAIVDAYDDPHAASDLAKYRSYYGLPALASGQFRKVNQTGGTSPLPAADEGWAGEISLDLDMVSAVAPKANIILVEADSNYDTDLFAAVDTAVRLGAKYVSLSWGGGEDSSQTSLDSHLNHPGVAITASTGDYGTGASYPATSKYVTAVGGTSLKKSTNSRGWSETAWSGAGSGCSAYDAKPAWQTVSTGCGKRAEADVAAVADPNTGVAVYQTYGGSGWYVYGGTSASAPIIASVYALAGKTTTADYPAAYPYAHASKLFDVTSGSNGSCGAPMCTARTGWDGPTGLGTPNGTAAFAPSTVTVKNPGTQANDVADTVGVQLSASGGAGPYTWSASNLPAGLSISAAGKITGSPTTVGTSTVTVTARDAGGRTASTSFSWTVRTNVCAAGQLLTNPGFENGATGWTTGPGVVAPDGVDNAAHSGSAYAWLDGYGTTHTDTLTQSVQVPHRCGTFTVSFQLRVTTEEKSASPYDTLTVKANSTTLATYSNADASDGYVLRTFTLTGLADTTVTLSFTGTEDSSVPTSFLIDDVAADVS</sequence>
<dbReference type="RefSeq" id="WP_203662828.1">
    <property type="nucleotide sequence ID" value="NZ_BAAAZM010000004.1"/>
</dbReference>
<organism evidence="3 4">
    <name type="scientific">Actinocatenispora rupis</name>
    <dbReference type="NCBI Taxonomy" id="519421"/>
    <lineage>
        <taxon>Bacteria</taxon>
        <taxon>Bacillati</taxon>
        <taxon>Actinomycetota</taxon>
        <taxon>Actinomycetes</taxon>
        <taxon>Micromonosporales</taxon>
        <taxon>Micromonosporaceae</taxon>
        <taxon>Actinocatenispora</taxon>
    </lineage>
</organism>
<dbReference type="Gene3D" id="3.40.50.200">
    <property type="entry name" value="Peptidase S8/S53 domain"/>
    <property type="match status" value="1"/>
</dbReference>
<keyword evidence="4" id="KW-1185">Reference proteome</keyword>
<keyword evidence="1" id="KW-0732">Signal</keyword>
<proteinExistence type="predicted"/>
<evidence type="ECO:0000256" key="1">
    <source>
        <dbReference type="SAM" id="SignalP"/>
    </source>
</evidence>
<feature type="signal peptide" evidence="1">
    <location>
        <begin position="1"/>
        <end position="31"/>
    </location>
</feature>
<dbReference type="GO" id="GO:0004252">
    <property type="term" value="F:serine-type endopeptidase activity"/>
    <property type="evidence" value="ECO:0007669"/>
    <property type="project" value="InterPro"/>
</dbReference>
<dbReference type="PANTHER" id="PTHR14218">
    <property type="entry name" value="PROTEASE S8 TRIPEPTIDYL PEPTIDASE I CLN2"/>
    <property type="match status" value="1"/>
</dbReference>
<dbReference type="GO" id="GO:0016020">
    <property type="term" value="C:membrane"/>
    <property type="evidence" value="ECO:0007669"/>
    <property type="project" value="InterPro"/>
</dbReference>
<dbReference type="InterPro" id="IPR030400">
    <property type="entry name" value="Sedolisin_dom"/>
</dbReference>
<dbReference type="Gene3D" id="2.60.40.10">
    <property type="entry name" value="Immunoglobulins"/>
    <property type="match status" value="1"/>
</dbReference>
<dbReference type="InterPro" id="IPR013783">
    <property type="entry name" value="Ig-like_fold"/>
</dbReference>
<dbReference type="PANTHER" id="PTHR14218:SF15">
    <property type="entry name" value="TRIPEPTIDYL-PEPTIDASE 1"/>
    <property type="match status" value="1"/>
</dbReference>
<gene>
    <name evidence="3" type="ORF">Aru02nite_57450</name>
</gene>
<name>A0A8J3NDA1_9ACTN</name>
<dbReference type="SUPFAM" id="SSF49313">
    <property type="entry name" value="Cadherin-like"/>
    <property type="match status" value="1"/>
</dbReference>
<dbReference type="InterPro" id="IPR050819">
    <property type="entry name" value="Tripeptidyl-peptidase_I"/>
</dbReference>
<dbReference type="Pfam" id="PF05345">
    <property type="entry name" value="He_PIG"/>
    <property type="match status" value="1"/>
</dbReference>
<dbReference type="PROSITE" id="PS51695">
    <property type="entry name" value="SEDOLISIN"/>
    <property type="match status" value="1"/>
</dbReference>
<comment type="caution">
    <text evidence="3">The sequence shown here is derived from an EMBL/GenBank/DDBJ whole genome shotgun (WGS) entry which is preliminary data.</text>
</comment>
<dbReference type="GO" id="GO:0005509">
    <property type="term" value="F:calcium ion binding"/>
    <property type="evidence" value="ECO:0007669"/>
    <property type="project" value="InterPro"/>
</dbReference>
<dbReference type="SUPFAM" id="SSF52743">
    <property type="entry name" value="Subtilisin-like"/>
    <property type="match status" value="1"/>
</dbReference>
<dbReference type="GO" id="GO:0006508">
    <property type="term" value="P:proteolysis"/>
    <property type="evidence" value="ECO:0007669"/>
    <property type="project" value="InterPro"/>
</dbReference>
<dbReference type="GO" id="GO:0005975">
    <property type="term" value="P:carbohydrate metabolic process"/>
    <property type="evidence" value="ECO:0007669"/>
    <property type="project" value="UniProtKB-ARBA"/>
</dbReference>
<reference evidence="3" key="1">
    <citation type="submission" date="2021-01" db="EMBL/GenBank/DDBJ databases">
        <title>Whole genome shotgun sequence of Actinocatenispora rupis NBRC 107355.</title>
        <authorList>
            <person name="Komaki H."/>
            <person name="Tamura T."/>
        </authorList>
    </citation>
    <scope>NUCLEOTIDE SEQUENCE</scope>
    <source>
        <strain evidence="3">NBRC 107355</strain>
    </source>
</reference>
<dbReference type="AlphaFoldDB" id="A0A8J3NDA1"/>
<feature type="domain" description="Peptidase S53" evidence="2">
    <location>
        <begin position="65"/>
        <end position="389"/>
    </location>
</feature>
<accession>A0A8J3NDA1</accession>
<evidence type="ECO:0000259" key="2">
    <source>
        <dbReference type="PROSITE" id="PS51695"/>
    </source>
</evidence>
<evidence type="ECO:0000313" key="3">
    <source>
        <dbReference type="EMBL" id="GID14856.1"/>
    </source>
</evidence>
<dbReference type="PROSITE" id="PS51318">
    <property type="entry name" value="TAT"/>
    <property type="match status" value="1"/>
</dbReference>
<dbReference type="GO" id="GO:0008240">
    <property type="term" value="F:tripeptidyl-peptidase activity"/>
    <property type="evidence" value="ECO:0007669"/>
    <property type="project" value="TreeGrafter"/>
</dbReference>
<dbReference type="InterPro" id="IPR015919">
    <property type="entry name" value="Cadherin-like_sf"/>
</dbReference>
<dbReference type="CDD" id="cd04056">
    <property type="entry name" value="Peptidases_S53"/>
    <property type="match status" value="1"/>
</dbReference>
<protein>
    <recommendedName>
        <fullName evidence="2">Peptidase S53 domain-containing protein</fullName>
    </recommendedName>
</protein>
<feature type="chain" id="PRO_5035168166" description="Peptidase S53 domain-containing protein" evidence="1">
    <location>
        <begin position="32"/>
        <end position="623"/>
    </location>
</feature>
<evidence type="ECO:0000313" key="4">
    <source>
        <dbReference type="Proteomes" id="UP000612808"/>
    </source>
</evidence>
<dbReference type="InterPro" id="IPR036852">
    <property type="entry name" value="Peptidase_S8/S53_dom_sf"/>
</dbReference>
<dbReference type="Gene3D" id="2.60.120.260">
    <property type="entry name" value="Galactose-binding domain-like"/>
    <property type="match status" value="1"/>
</dbReference>